<evidence type="ECO:0000256" key="2">
    <source>
        <dbReference type="SAM" id="MobiDB-lite"/>
    </source>
</evidence>
<proteinExistence type="predicted"/>
<evidence type="ECO:0000313" key="4">
    <source>
        <dbReference type="Proteomes" id="UP000602510"/>
    </source>
</evidence>
<feature type="coiled-coil region" evidence="1">
    <location>
        <begin position="296"/>
        <end position="411"/>
    </location>
</feature>
<dbReference type="Proteomes" id="UP000602510">
    <property type="component" value="Unassembled WGS sequence"/>
</dbReference>
<feature type="compositionally biased region" description="Basic and acidic residues" evidence="2">
    <location>
        <begin position="16"/>
        <end position="32"/>
    </location>
</feature>
<evidence type="ECO:0000256" key="1">
    <source>
        <dbReference type="SAM" id="Coils"/>
    </source>
</evidence>
<feature type="compositionally biased region" description="Basic residues" evidence="2">
    <location>
        <begin position="759"/>
        <end position="768"/>
    </location>
</feature>
<feature type="compositionally biased region" description="Basic residues" evidence="2">
    <location>
        <begin position="849"/>
        <end position="870"/>
    </location>
</feature>
<feature type="region of interest" description="Disordered" evidence="2">
    <location>
        <begin position="613"/>
        <end position="643"/>
    </location>
</feature>
<evidence type="ECO:0000313" key="3">
    <source>
        <dbReference type="EMBL" id="KAF4040629.1"/>
    </source>
</evidence>
<dbReference type="Gene3D" id="1.10.287.1490">
    <property type="match status" value="1"/>
</dbReference>
<organism evidence="3 4">
    <name type="scientific">Phytophthora infestans</name>
    <name type="common">Potato late blight agent</name>
    <name type="synonym">Botrytis infestans</name>
    <dbReference type="NCBI Taxonomy" id="4787"/>
    <lineage>
        <taxon>Eukaryota</taxon>
        <taxon>Sar</taxon>
        <taxon>Stramenopiles</taxon>
        <taxon>Oomycota</taxon>
        <taxon>Peronosporomycetes</taxon>
        <taxon>Peronosporales</taxon>
        <taxon>Peronosporaceae</taxon>
        <taxon>Phytophthora</taxon>
    </lineage>
</organism>
<dbReference type="EMBL" id="WSZM01000138">
    <property type="protein sequence ID" value="KAF4040629.1"/>
    <property type="molecule type" value="Genomic_DNA"/>
</dbReference>
<comment type="caution">
    <text evidence="3">The sequence shown here is derived from an EMBL/GenBank/DDBJ whole genome shotgun (WGS) entry which is preliminary data.</text>
</comment>
<keyword evidence="1" id="KW-0175">Coiled coil</keyword>
<feature type="compositionally biased region" description="Polar residues" evidence="2">
    <location>
        <begin position="1"/>
        <end position="15"/>
    </location>
</feature>
<dbReference type="SUPFAM" id="SSF57997">
    <property type="entry name" value="Tropomyosin"/>
    <property type="match status" value="1"/>
</dbReference>
<gene>
    <name evidence="3" type="ORF">GN244_ATG07140</name>
</gene>
<protein>
    <submittedName>
        <fullName evidence="3">Uncharacterized protein</fullName>
    </submittedName>
</protein>
<sequence length="890" mass="99650">MFSSLPHSPRATQVQEKSKGGERGMLDTKNATEDTPTSQDAKTLVPMSLSLVAKKEKILQMEVAKLGKLLAQRNEMLDGLQESHEYLLTTNGQLQERSRLRRERLVSLRTLLEAGQEQHGKDKTGVCDVIGVNELDATAEKCGVLKGIILGLVDKRAGLEQQCMGLEEQTAREAVALRAKEERLSEVRNSLLLLHEDIHSTQWNFANDEAELSAEDKHLNAVSQNAQSEAAAVEKVDTALRAEKAAVEDLRATWLNYEDMVHEEHRQIAIENEDARSEQRKCQKLLESNGPTCSADEEVLQTARDLQLRLQHLNEELTSTKFFKRELALRKKQEKDMLAIAQSSIKAKEEQLTWLDRQRLHLENEQNEAVKVHAADEAAYRTFVKEHKSAMASLEAQIKGIEKELKSTERAITARNKKVATINKKTVQKSKVLQEWKVKIDAKQDQVTKSAATQGLVDAELLNMQESLKQVQLRVAQIQGLLKAQEMESEELHSSCAVVESEIQHTHTSLATMRANITATQTAVKNRIDEVRDKFLSAFVIEDAENLIQLLNKEVGGTKIESWTTKDSVEVDEAIARHTMKLKQKYDALMAENRKKFGKTLLQKEKQYNAKLDKLKKTTAAKKSKPAASSTNKAKTVKKHSMDELAPQIFVSATSHEHDLDETMDNPAPEENDTNNRDPDPTRMERPINGGDLSKAPPSKMRLSELHTTQREASGAPKPTPKPVRRGLNLVDESPQTDKELADNFTADGTRLDNASGVRPRRLKRRTPAQKAGKPESTLSTTALIAHQYSTTERPSQHPLNSPVGCDEDFAAMSRASQDEDTTKKTPSTTHQAADNKPLLQKADQRSKGVAKRRTSKKTKALHRVRHSKASRISLGRTMDWSTAETFSFD</sequence>
<feature type="compositionally biased region" description="Basic and acidic residues" evidence="2">
    <location>
        <begin position="674"/>
        <end position="686"/>
    </location>
</feature>
<reference evidence="3" key="1">
    <citation type="submission" date="2020-04" db="EMBL/GenBank/DDBJ databases">
        <title>Hybrid Assembly of Korean Phytophthora infestans isolates.</title>
        <authorList>
            <person name="Prokchorchik M."/>
            <person name="Lee Y."/>
            <person name="Seo J."/>
            <person name="Cho J.-H."/>
            <person name="Park Y.-E."/>
            <person name="Jang D.-C."/>
            <person name="Im J.-S."/>
            <person name="Choi J.-G."/>
            <person name="Park H.-J."/>
            <person name="Lee G.-B."/>
            <person name="Lee Y.-G."/>
            <person name="Hong S.-Y."/>
            <person name="Cho K."/>
            <person name="Sohn K.H."/>
        </authorList>
    </citation>
    <scope>NUCLEOTIDE SEQUENCE</scope>
    <source>
        <strain evidence="3">KR_1_A1</strain>
    </source>
</reference>
<feature type="compositionally biased region" description="Acidic residues" evidence="2">
    <location>
        <begin position="662"/>
        <end position="673"/>
    </location>
</feature>
<feature type="compositionally biased region" description="Polar residues" evidence="2">
    <location>
        <begin position="777"/>
        <end position="800"/>
    </location>
</feature>
<accession>A0A833T0R0</accession>
<dbReference type="AlphaFoldDB" id="A0A833T0R0"/>
<feature type="region of interest" description="Disordered" evidence="2">
    <location>
        <begin position="655"/>
        <end position="871"/>
    </location>
</feature>
<keyword evidence="4" id="KW-1185">Reference proteome</keyword>
<feature type="region of interest" description="Disordered" evidence="2">
    <location>
        <begin position="1"/>
        <end position="40"/>
    </location>
</feature>
<name>A0A833T0R0_PHYIN</name>